<name>M4NE43_9GAMM</name>
<organism evidence="1 2">
    <name type="scientific">Rhodanobacter denitrificans</name>
    <dbReference type="NCBI Taxonomy" id="666685"/>
    <lineage>
        <taxon>Bacteria</taxon>
        <taxon>Pseudomonadati</taxon>
        <taxon>Pseudomonadota</taxon>
        <taxon>Gammaproteobacteria</taxon>
        <taxon>Lysobacterales</taxon>
        <taxon>Rhodanobacteraceae</taxon>
        <taxon>Rhodanobacter</taxon>
    </lineage>
</organism>
<evidence type="ECO:0000313" key="1">
    <source>
        <dbReference type="EMBL" id="AGG89045.1"/>
    </source>
</evidence>
<dbReference type="STRING" id="666685.R2APBS1_1922"/>
<accession>M4NE43</accession>
<dbReference type="KEGG" id="rhd:R2APBS1_1922"/>
<evidence type="ECO:0000313" key="2">
    <source>
        <dbReference type="Proteomes" id="UP000011859"/>
    </source>
</evidence>
<dbReference type="Proteomes" id="UP000011859">
    <property type="component" value="Chromosome"/>
</dbReference>
<reference evidence="1 2" key="1">
    <citation type="submission" date="2012-04" db="EMBL/GenBank/DDBJ databases">
        <title>Complete genome of Rhodanobacter sp. 2APBS1.</title>
        <authorList>
            <consortium name="US DOE Joint Genome Institute"/>
            <person name="Huntemann M."/>
            <person name="Wei C.-L."/>
            <person name="Han J."/>
            <person name="Detter J.C."/>
            <person name="Han C."/>
            <person name="Tapia R."/>
            <person name="Munk A.C.C."/>
            <person name="Chen A."/>
            <person name="Krypides N."/>
            <person name="Mavromatis K."/>
            <person name="Markowitz V."/>
            <person name="Szeto E."/>
            <person name="Ivanova N."/>
            <person name="Mikhailova N."/>
            <person name="Ovchinnikova G."/>
            <person name="Pagani I."/>
            <person name="Pati A."/>
            <person name="Goodwin L."/>
            <person name="Peters L."/>
            <person name="Pitluck S."/>
            <person name="Woyke T."/>
            <person name="Prakash O."/>
            <person name="Elkins J."/>
            <person name="Brown S."/>
            <person name="Palumbo A."/>
            <person name="Hemme C."/>
            <person name="Zhou J."/>
            <person name="Watson D."/>
            <person name="Jardine P."/>
            <person name="Kostka J."/>
            <person name="Green S."/>
        </authorList>
    </citation>
    <scope>NUCLEOTIDE SEQUENCE [LARGE SCALE GENOMIC DNA]</scope>
    <source>
        <strain evidence="1 2">2APBS1</strain>
    </source>
</reference>
<proteinExistence type="predicted"/>
<dbReference type="EMBL" id="CP003470">
    <property type="protein sequence ID" value="AGG89045.1"/>
    <property type="molecule type" value="Genomic_DNA"/>
</dbReference>
<keyword evidence="2" id="KW-1185">Reference proteome</keyword>
<gene>
    <name evidence="1" type="ORF">R2APBS1_1922</name>
</gene>
<sequence length="70" mass="7644" precursor="true">MAAQRTPRACTEQRSAAAKTRAALRAIDAWGNASSTATYNEDLHRGVASVLLRLSRRRASCVDPFRIPMA</sequence>
<protein>
    <submittedName>
        <fullName evidence="1">Uncharacterized protein</fullName>
    </submittedName>
</protein>
<dbReference type="HOGENOM" id="CLU_2755189_0_0_6"/>
<dbReference type="AlphaFoldDB" id="M4NE43"/>